<accession>A0A0A9E899</accession>
<sequence>MSSRALGAGKHRKIDHKSAELITVQSVPHPYHKEGNRTKLILFSTEKVACIPAALSSTTSVEMMTRTKLSR</sequence>
<reference evidence="1" key="1">
    <citation type="submission" date="2014-09" db="EMBL/GenBank/DDBJ databases">
        <authorList>
            <person name="Magalhaes I.L.F."/>
            <person name="Oliveira U."/>
            <person name="Santos F.R."/>
            <person name="Vidigal T.H.D.A."/>
            <person name="Brescovit A.D."/>
            <person name="Santos A.J."/>
        </authorList>
    </citation>
    <scope>NUCLEOTIDE SEQUENCE</scope>
    <source>
        <tissue evidence="1">Shoot tissue taken approximately 20 cm above the soil surface</tissue>
    </source>
</reference>
<reference evidence="1" key="2">
    <citation type="journal article" date="2015" name="Data Brief">
        <title>Shoot transcriptome of the giant reed, Arundo donax.</title>
        <authorList>
            <person name="Barrero R.A."/>
            <person name="Guerrero F.D."/>
            <person name="Moolhuijzen P."/>
            <person name="Goolsby J.A."/>
            <person name="Tidwell J."/>
            <person name="Bellgard S.E."/>
            <person name="Bellgard M.I."/>
        </authorList>
    </citation>
    <scope>NUCLEOTIDE SEQUENCE</scope>
    <source>
        <tissue evidence="1">Shoot tissue taken approximately 20 cm above the soil surface</tissue>
    </source>
</reference>
<name>A0A0A9E899_ARUDO</name>
<protein>
    <submittedName>
        <fullName evidence="1">Uncharacterized protein</fullName>
    </submittedName>
</protein>
<dbReference type="AlphaFoldDB" id="A0A0A9E899"/>
<proteinExistence type="predicted"/>
<organism evidence="1">
    <name type="scientific">Arundo donax</name>
    <name type="common">Giant reed</name>
    <name type="synonym">Donax arundinaceus</name>
    <dbReference type="NCBI Taxonomy" id="35708"/>
    <lineage>
        <taxon>Eukaryota</taxon>
        <taxon>Viridiplantae</taxon>
        <taxon>Streptophyta</taxon>
        <taxon>Embryophyta</taxon>
        <taxon>Tracheophyta</taxon>
        <taxon>Spermatophyta</taxon>
        <taxon>Magnoliopsida</taxon>
        <taxon>Liliopsida</taxon>
        <taxon>Poales</taxon>
        <taxon>Poaceae</taxon>
        <taxon>PACMAD clade</taxon>
        <taxon>Arundinoideae</taxon>
        <taxon>Arundineae</taxon>
        <taxon>Arundo</taxon>
    </lineage>
</organism>
<dbReference type="EMBL" id="GBRH01205703">
    <property type="protein sequence ID" value="JAD92192.1"/>
    <property type="molecule type" value="Transcribed_RNA"/>
</dbReference>
<evidence type="ECO:0000313" key="1">
    <source>
        <dbReference type="EMBL" id="JAD92192.1"/>
    </source>
</evidence>